<evidence type="ECO:0000313" key="1">
    <source>
        <dbReference type="EMBL" id="SFC75272.1"/>
    </source>
</evidence>
<evidence type="ECO:0000313" key="2">
    <source>
        <dbReference type="Proteomes" id="UP000199514"/>
    </source>
</evidence>
<dbReference type="STRING" id="927664.SAMN05421780_10983"/>
<dbReference type="EMBL" id="FOLE01000009">
    <property type="protein sequence ID" value="SFC75272.1"/>
    <property type="molecule type" value="Genomic_DNA"/>
</dbReference>
<protein>
    <submittedName>
        <fullName evidence="1">Uncharacterized protein</fullName>
    </submittedName>
</protein>
<accession>A0A1I1LRY9</accession>
<organism evidence="1 2">
    <name type="scientific">Flexibacter flexilis DSM 6793</name>
    <dbReference type="NCBI Taxonomy" id="927664"/>
    <lineage>
        <taxon>Bacteria</taxon>
        <taxon>Pseudomonadati</taxon>
        <taxon>Bacteroidota</taxon>
        <taxon>Cytophagia</taxon>
        <taxon>Cytophagales</taxon>
        <taxon>Flexibacteraceae</taxon>
        <taxon>Flexibacter</taxon>
    </lineage>
</organism>
<sequence>MLYIRANNAKIGNKLASKHTTQRYKNKVIAFFEKHWHFCIFRTIDFNKNIITYGNSQSFTSVIGRR</sequence>
<proteinExistence type="predicted"/>
<gene>
    <name evidence="1" type="ORF">SAMN05421780_10983</name>
</gene>
<reference evidence="1 2" key="1">
    <citation type="submission" date="2016-10" db="EMBL/GenBank/DDBJ databases">
        <authorList>
            <person name="de Groot N.N."/>
        </authorList>
    </citation>
    <scope>NUCLEOTIDE SEQUENCE [LARGE SCALE GENOMIC DNA]</scope>
    <source>
        <strain evidence="1 2">DSM 6793</strain>
    </source>
</reference>
<keyword evidence="2" id="KW-1185">Reference proteome</keyword>
<dbReference type="Proteomes" id="UP000199514">
    <property type="component" value="Unassembled WGS sequence"/>
</dbReference>
<dbReference type="AlphaFoldDB" id="A0A1I1LRY9"/>
<name>A0A1I1LRY9_9BACT</name>